<evidence type="ECO:0000313" key="5">
    <source>
        <dbReference type="Proteomes" id="UP000051749"/>
    </source>
</evidence>
<feature type="transmembrane region" description="Helical" evidence="1">
    <location>
        <begin position="60"/>
        <end position="81"/>
    </location>
</feature>
<dbReference type="InterPro" id="IPR030395">
    <property type="entry name" value="GP_PDE_dom"/>
</dbReference>
<dbReference type="GO" id="GO:0006629">
    <property type="term" value="P:lipid metabolic process"/>
    <property type="evidence" value="ECO:0007669"/>
    <property type="project" value="InterPro"/>
</dbReference>
<evidence type="ECO:0000259" key="2">
    <source>
        <dbReference type="PROSITE" id="PS51704"/>
    </source>
</evidence>
<sequence length="588" mass="67555">MKRFFFREFYQLRRLIDYMILSDEDLYYTSLTLLIGVVTSILIEHALFLSESPFLIPLKIIFAIVIIWGMFVGLMAASLMASGFQQQRTVNFDHLKNLLQQLFEKNWVVSIGYFLFYAFITIPLGGFGFSTVILAHIPTNVPIQNFVFANRWTVVPIFTVIYLILCYIALRLLLAIPAMVSYRCSLLDGIKMSWRLTKHKAGKMLFKILLIAVRVTIPFAIVGSLILLVLFKLNALLQSNLGSTILMVLAISFIEFLFIGWFLVFMTGFLVRLSYWTSAVKLPMAKLPVFEKRTVHYHAWDLKQIKRIGLTLLGLLLLVTPTYAYFSVQMNSKHSTSVLTIAHRGVSDRNGVQNTIMSLKKTAKLNPDYVEMDIRETKDHQFVVMHDSNLMHLAGKNVAVCDLTLKQLTQITIRENGYQTKISSFSNYLKTAHQIKQPLIVEIKTSKNDTADLINLFNKKYGQSLEKHHDMVHSLNATFMTKLKKLRPGLTNGIITPFNIARIPKNATNFYSLEFHTLNRQFIQQAQAQHKKVYAWPVDGTAPMKRMLALRVDGMITNHLQRLQTVIQQQNKTNLSQYEIINNLIELW</sequence>
<dbReference type="SUPFAM" id="SSF51695">
    <property type="entry name" value="PLC-like phosphodiesterases"/>
    <property type="match status" value="1"/>
</dbReference>
<keyword evidence="6" id="KW-1185">Reference proteome</keyword>
<evidence type="ECO:0000313" key="4">
    <source>
        <dbReference type="EMBL" id="SER90021.1"/>
    </source>
</evidence>
<feature type="transmembrane region" description="Helical" evidence="1">
    <location>
        <begin position="157"/>
        <end position="184"/>
    </location>
</feature>
<proteinExistence type="predicted"/>
<keyword evidence="1" id="KW-0812">Transmembrane</keyword>
<dbReference type="Proteomes" id="UP000182818">
    <property type="component" value="Unassembled WGS sequence"/>
</dbReference>
<dbReference type="InterPro" id="IPR017946">
    <property type="entry name" value="PLC-like_Pdiesterase_TIM-brl"/>
</dbReference>
<dbReference type="STRING" id="319653.SAMN04487973_1265"/>
<keyword evidence="1" id="KW-1133">Transmembrane helix</keyword>
<dbReference type="CDD" id="cd08579">
    <property type="entry name" value="GDPD_memb_like"/>
    <property type="match status" value="1"/>
</dbReference>
<dbReference type="Pfam" id="PF03009">
    <property type="entry name" value="GDPD"/>
    <property type="match status" value="1"/>
</dbReference>
<dbReference type="EMBL" id="JQBY01000030">
    <property type="protein sequence ID" value="KRN81387.1"/>
    <property type="molecule type" value="Genomic_DNA"/>
</dbReference>
<accession>A0A0R2JWN0</accession>
<dbReference type="Pfam" id="PF10110">
    <property type="entry name" value="GPDPase_memb"/>
    <property type="match status" value="1"/>
</dbReference>
<evidence type="ECO:0000256" key="1">
    <source>
        <dbReference type="SAM" id="Phobius"/>
    </source>
</evidence>
<organism evidence="3 5">
    <name type="scientific">Pediococcus ethanolidurans</name>
    <dbReference type="NCBI Taxonomy" id="319653"/>
    <lineage>
        <taxon>Bacteria</taxon>
        <taxon>Bacillati</taxon>
        <taxon>Bacillota</taxon>
        <taxon>Bacilli</taxon>
        <taxon>Lactobacillales</taxon>
        <taxon>Lactobacillaceae</taxon>
        <taxon>Pediococcus</taxon>
    </lineage>
</organism>
<dbReference type="OrthoDB" id="384721at2"/>
<evidence type="ECO:0000313" key="3">
    <source>
        <dbReference type="EMBL" id="KRN81387.1"/>
    </source>
</evidence>
<dbReference type="GeneID" id="76044408"/>
<dbReference type="Proteomes" id="UP000051749">
    <property type="component" value="Unassembled WGS sequence"/>
</dbReference>
<feature type="transmembrane region" description="Helical" evidence="1">
    <location>
        <begin position="205"/>
        <end position="231"/>
    </location>
</feature>
<dbReference type="GO" id="GO:0008081">
    <property type="term" value="F:phosphoric diester hydrolase activity"/>
    <property type="evidence" value="ECO:0007669"/>
    <property type="project" value="InterPro"/>
</dbReference>
<feature type="transmembrane region" description="Helical" evidence="1">
    <location>
        <begin position="114"/>
        <end position="137"/>
    </location>
</feature>
<dbReference type="PROSITE" id="PS51704">
    <property type="entry name" value="GP_PDE"/>
    <property type="match status" value="1"/>
</dbReference>
<evidence type="ECO:0000313" key="6">
    <source>
        <dbReference type="Proteomes" id="UP000182818"/>
    </source>
</evidence>
<feature type="domain" description="GP-PDE" evidence="2">
    <location>
        <begin position="338"/>
        <end position="567"/>
    </location>
</feature>
<reference evidence="3 5" key="1">
    <citation type="journal article" date="2015" name="Genome Announc.">
        <title>Expanding the biotechnology potential of lactobacilli through comparative genomics of 213 strains and associated genera.</title>
        <authorList>
            <person name="Sun Z."/>
            <person name="Harris H.M."/>
            <person name="McCann A."/>
            <person name="Guo C."/>
            <person name="Argimon S."/>
            <person name="Zhang W."/>
            <person name="Yang X."/>
            <person name="Jeffery I.B."/>
            <person name="Cooney J.C."/>
            <person name="Kagawa T.F."/>
            <person name="Liu W."/>
            <person name="Song Y."/>
            <person name="Salvetti E."/>
            <person name="Wrobel A."/>
            <person name="Rasinkangas P."/>
            <person name="Parkhill J."/>
            <person name="Rea M.C."/>
            <person name="O'Sullivan O."/>
            <person name="Ritari J."/>
            <person name="Douillard F.P."/>
            <person name="Paul Ross R."/>
            <person name="Yang R."/>
            <person name="Briner A.E."/>
            <person name="Felis G.E."/>
            <person name="de Vos W.M."/>
            <person name="Barrangou R."/>
            <person name="Klaenhammer T.R."/>
            <person name="Caufield P.W."/>
            <person name="Cui Y."/>
            <person name="Zhang H."/>
            <person name="O'Toole P.W."/>
        </authorList>
    </citation>
    <scope>NUCLEOTIDE SEQUENCE [LARGE SCALE GENOMIC DNA]</scope>
    <source>
        <strain evidence="3 5">DSM 22301</strain>
    </source>
</reference>
<dbReference type="PATRIC" id="fig|319653.3.peg.1397"/>
<dbReference type="EMBL" id="FOGK01000026">
    <property type="protein sequence ID" value="SER90021.1"/>
    <property type="molecule type" value="Genomic_DNA"/>
</dbReference>
<feature type="transmembrane region" description="Helical" evidence="1">
    <location>
        <begin position="308"/>
        <end position="326"/>
    </location>
</feature>
<dbReference type="RefSeq" id="WP_057807791.1">
    <property type="nucleotide sequence ID" value="NZ_BJYP01000043.1"/>
</dbReference>
<dbReference type="PANTHER" id="PTHR46211:SF8">
    <property type="entry name" value="PHOSPHODIESTERASE"/>
    <property type="match status" value="1"/>
</dbReference>
<dbReference type="Gene3D" id="3.20.20.190">
    <property type="entry name" value="Phosphatidylinositol (PI) phosphodiesterase"/>
    <property type="match status" value="1"/>
</dbReference>
<comment type="caution">
    <text evidence="3">The sequence shown here is derived from an EMBL/GenBank/DDBJ whole genome shotgun (WGS) entry which is preliminary data.</text>
</comment>
<dbReference type="PANTHER" id="PTHR46211">
    <property type="entry name" value="GLYCEROPHOSPHORYL DIESTER PHOSPHODIESTERASE"/>
    <property type="match status" value="1"/>
</dbReference>
<feature type="transmembrane region" description="Helical" evidence="1">
    <location>
        <begin position="243"/>
        <end position="271"/>
    </location>
</feature>
<keyword evidence="1" id="KW-0472">Membrane</keyword>
<name>A0A0R2JWN0_9LACO</name>
<protein>
    <submittedName>
        <fullName evidence="4">Glycerophosphoryl diester phosphodiesterase</fullName>
    </submittedName>
</protein>
<feature type="transmembrane region" description="Helical" evidence="1">
    <location>
        <begin position="26"/>
        <end position="48"/>
    </location>
</feature>
<gene>
    <name evidence="3" type="ORF">IV87_GL001379</name>
    <name evidence="4" type="ORF">SAMN04487973_1265</name>
</gene>
<reference evidence="4 6" key="2">
    <citation type="submission" date="2016-10" db="EMBL/GenBank/DDBJ databases">
        <authorList>
            <person name="Varghese N."/>
            <person name="Submissions S."/>
        </authorList>
    </citation>
    <scope>NUCLEOTIDE SEQUENCE [LARGE SCALE GENOMIC DNA]</scope>
    <source>
        <strain evidence="4 6">CGMCC 1.3889</strain>
    </source>
</reference>
<dbReference type="InterPro" id="IPR018476">
    <property type="entry name" value="GlyceroP-diester-Pdiesterase_M"/>
</dbReference>
<dbReference type="AlphaFoldDB" id="A0A0R2JWN0"/>